<evidence type="ECO:0000256" key="1">
    <source>
        <dbReference type="SAM" id="MobiDB-lite"/>
    </source>
</evidence>
<dbReference type="Proteomes" id="UP000178017">
    <property type="component" value="Unassembled WGS sequence"/>
</dbReference>
<comment type="caution">
    <text evidence="2">The sequence shown here is derived from an EMBL/GenBank/DDBJ whole genome shotgun (WGS) entry which is preliminary data.</text>
</comment>
<reference evidence="2 3" key="1">
    <citation type="journal article" date="2016" name="Nat. Commun.">
        <title>Thousands of microbial genomes shed light on interconnected biogeochemical processes in an aquifer system.</title>
        <authorList>
            <person name="Anantharaman K."/>
            <person name="Brown C.T."/>
            <person name="Hug L.A."/>
            <person name="Sharon I."/>
            <person name="Castelle C.J."/>
            <person name="Probst A.J."/>
            <person name="Thomas B.C."/>
            <person name="Singh A."/>
            <person name="Wilkins M.J."/>
            <person name="Karaoz U."/>
            <person name="Brodie E.L."/>
            <person name="Williams K.H."/>
            <person name="Hubbard S.S."/>
            <person name="Banfield J.F."/>
        </authorList>
    </citation>
    <scope>NUCLEOTIDE SEQUENCE [LARGE SCALE GENOMIC DNA]</scope>
</reference>
<evidence type="ECO:0000313" key="2">
    <source>
        <dbReference type="EMBL" id="OGE65187.1"/>
    </source>
</evidence>
<name>A0A1F5MIH6_9BACT</name>
<proteinExistence type="predicted"/>
<protein>
    <submittedName>
        <fullName evidence="2">Uncharacterized protein</fullName>
    </submittedName>
</protein>
<sequence>MNNERKFIAGYGIDNQDPARDPSGGHPGYIFDGHSGTIIPLEDYRIRHEQPDSDVFTITPEQLRMIRDINR</sequence>
<dbReference type="EMBL" id="MFDO01000023">
    <property type="protein sequence ID" value="OGE65187.1"/>
    <property type="molecule type" value="Genomic_DNA"/>
</dbReference>
<accession>A0A1F5MIH6</accession>
<organism evidence="2 3">
    <name type="scientific">Candidatus Daviesbacteria bacterium RIFCSPLOWO2_01_FULL_40_24</name>
    <dbReference type="NCBI Taxonomy" id="1797787"/>
    <lineage>
        <taxon>Bacteria</taxon>
        <taxon>Candidatus Daviesiibacteriota</taxon>
    </lineage>
</organism>
<evidence type="ECO:0000313" key="3">
    <source>
        <dbReference type="Proteomes" id="UP000178017"/>
    </source>
</evidence>
<gene>
    <name evidence="2" type="ORF">A3B49_01500</name>
</gene>
<dbReference type="AlphaFoldDB" id="A0A1F5MIH6"/>
<feature type="region of interest" description="Disordered" evidence="1">
    <location>
        <begin position="1"/>
        <end position="28"/>
    </location>
</feature>